<dbReference type="RefSeq" id="WP_216120037.1">
    <property type="nucleotide sequence ID" value="NZ_CP086239.1"/>
</dbReference>
<reference evidence="1" key="1">
    <citation type="submission" date="2021-11" db="EMBL/GenBank/DDBJ databases">
        <title>Clostridia strains as spoilage organisms.</title>
        <authorList>
            <person name="Wambui J."/>
            <person name="Stevens M.J.A."/>
            <person name="Stephan R."/>
        </authorList>
    </citation>
    <scope>NUCLEOTIDE SEQUENCE</scope>
    <source>
        <strain evidence="1">CF009</strain>
    </source>
</reference>
<proteinExistence type="predicted"/>
<evidence type="ECO:0000313" key="1">
    <source>
        <dbReference type="EMBL" id="WAG61315.1"/>
    </source>
</evidence>
<dbReference type="EMBL" id="CP086239">
    <property type="protein sequence ID" value="WAG61315.1"/>
    <property type="molecule type" value="Genomic_DNA"/>
</dbReference>
<name>A0AA47I7Y1_9CLOT</name>
<sequence length="204" mass="23956">MHKNKMKIRESSKPNSIIEEMKPDEYKGNIVVDFSNPFSLYSCAVKGVFTNYLRSKNDIFDNYQKIFNQVLKYFSENTFNDMRSRKKETHTHEIKDQDKIDIVKKILKELISCQAQSTIKVDTIVKNLVADADLWQLSYPNGMRFIGSRNGNVMTLFFVDYHHLIYPNKNYNNKDFFSYKCCLMNELKNELAESEIASDVQNND</sequence>
<evidence type="ECO:0000313" key="2">
    <source>
        <dbReference type="Proteomes" id="UP001164733"/>
    </source>
</evidence>
<dbReference type="Proteomes" id="UP001164733">
    <property type="component" value="Chromosome"/>
</dbReference>
<dbReference type="AlphaFoldDB" id="A0AA47I7Y1"/>
<organism evidence="1 2">
    <name type="scientific">Clostridium estertheticum</name>
    <dbReference type="NCBI Taxonomy" id="238834"/>
    <lineage>
        <taxon>Bacteria</taxon>
        <taxon>Bacillati</taxon>
        <taxon>Bacillota</taxon>
        <taxon>Clostridia</taxon>
        <taxon>Eubacteriales</taxon>
        <taxon>Clostridiaceae</taxon>
        <taxon>Clostridium</taxon>
    </lineage>
</organism>
<protein>
    <submittedName>
        <fullName evidence="1">Uncharacterized protein</fullName>
    </submittedName>
</protein>
<accession>A0AA47I7Y1</accession>
<gene>
    <name evidence="1" type="ORF">LL038_03415</name>
</gene>